<evidence type="ECO:0000256" key="1">
    <source>
        <dbReference type="SAM" id="MobiDB-lite"/>
    </source>
</evidence>
<feature type="transmembrane region" description="Helical" evidence="2">
    <location>
        <begin position="76"/>
        <end position="96"/>
    </location>
</feature>
<protein>
    <submittedName>
        <fullName evidence="3">Uncharacterized protein</fullName>
    </submittedName>
</protein>
<dbReference type="AlphaFoldDB" id="A0A4U0W485"/>
<keyword evidence="4" id="KW-1185">Reference proteome</keyword>
<evidence type="ECO:0000313" key="4">
    <source>
        <dbReference type="Proteomes" id="UP000308768"/>
    </source>
</evidence>
<evidence type="ECO:0000313" key="3">
    <source>
        <dbReference type="EMBL" id="TKA56773.1"/>
    </source>
</evidence>
<comment type="caution">
    <text evidence="3">The sequence shown here is derived from an EMBL/GenBank/DDBJ whole genome shotgun (WGS) entry which is preliminary data.</text>
</comment>
<proteinExistence type="predicted"/>
<keyword evidence="2" id="KW-0812">Transmembrane</keyword>
<dbReference type="EMBL" id="NAJN01002153">
    <property type="protein sequence ID" value="TKA56773.1"/>
    <property type="molecule type" value="Genomic_DNA"/>
</dbReference>
<feature type="compositionally biased region" description="Low complexity" evidence="1">
    <location>
        <begin position="18"/>
        <end position="41"/>
    </location>
</feature>
<gene>
    <name evidence="3" type="ORF">B0A49_09631</name>
</gene>
<evidence type="ECO:0000256" key="2">
    <source>
        <dbReference type="SAM" id="Phobius"/>
    </source>
</evidence>
<organism evidence="3 4">
    <name type="scientific">Cryomyces minteri</name>
    <dbReference type="NCBI Taxonomy" id="331657"/>
    <lineage>
        <taxon>Eukaryota</taxon>
        <taxon>Fungi</taxon>
        <taxon>Dikarya</taxon>
        <taxon>Ascomycota</taxon>
        <taxon>Pezizomycotina</taxon>
        <taxon>Dothideomycetes</taxon>
        <taxon>Dothideomycetes incertae sedis</taxon>
        <taxon>Cryomyces</taxon>
    </lineage>
</organism>
<feature type="region of interest" description="Disordered" evidence="1">
    <location>
        <begin position="1"/>
        <end position="41"/>
    </location>
</feature>
<keyword evidence="2" id="KW-0472">Membrane</keyword>
<accession>A0A4U0W485</accession>
<feature type="compositionally biased region" description="Low complexity" evidence="1">
    <location>
        <begin position="1"/>
        <end position="11"/>
    </location>
</feature>
<sequence>MGWFTPSNSHSSSHHSSSHGYSSRPSYSRASSSYNTRSSSYYKRRPRSGYIALLLHRLKQLLRDLWNYARRHPVKAFLAVIVPLISAGGALSGLAAQFGVRLPPGLAAMAGGGGGSGGWARRGGGGGYYGSRGFGEDFGRGGWGGGSGLGNLGSLMKVAKAFM</sequence>
<name>A0A4U0W485_9PEZI</name>
<reference evidence="3 4" key="1">
    <citation type="submission" date="2017-03" db="EMBL/GenBank/DDBJ databases">
        <title>Genomes of endolithic fungi from Antarctica.</title>
        <authorList>
            <person name="Coleine C."/>
            <person name="Masonjones S."/>
            <person name="Stajich J.E."/>
        </authorList>
    </citation>
    <scope>NUCLEOTIDE SEQUENCE [LARGE SCALE GENOMIC DNA]</scope>
    <source>
        <strain evidence="3 4">CCFEE 5187</strain>
    </source>
</reference>
<dbReference type="Proteomes" id="UP000308768">
    <property type="component" value="Unassembled WGS sequence"/>
</dbReference>
<keyword evidence="2" id="KW-1133">Transmembrane helix</keyword>
<dbReference type="STRING" id="331657.A0A4U0W485"/>